<dbReference type="RefSeq" id="WP_089855469.1">
    <property type="nucleotide sequence ID" value="NZ_BJWJ01000037.1"/>
</dbReference>
<keyword evidence="4" id="KW-0378">Hydrolase</keyword>
<dbReference type="Gene3D" id="3.40.50.300">
    <property type="entry name" value="P-loop containing nucleotide triphosphate hydrolases"/>
    <property type="match status" value="1"/>
</dbReference>
<dbReference type="AlphaFoldDB" id="A0A1I6US83"/>
<reference evidence="3 6" key="2">
    <citation type="submission" date="2019-07" db="EMBL/GenBank/DDBJ databases">
        <title>Whole genome shotgun sequence of Halolactibacillus miurensis NBRC 100873.</title>
        <authorList>
            <person name="Hosoyama A."/>
            <person name="Uohara A."/>
            <person name="Ohji S."/>
            <person name="Ichikawa N."/>
        </authorList>
    </citation>
    <scope>NUCLEOTIDE SEQUENCE [LARGE SCALE GENOMIC DNA]</scope>
    <source>
        <strain evidence="3 6">NBRC 100873</strain>
    </source>
</reference>
<organism evidence="4 5">
    <name type="scientific">Halolactibacillus miurensis</name>
    <dbReference type="NCBI Taxonomy" id="306541"/>
    <lineage>
        <taxon>Bacteria</taxon>
        <taxon>Bacillati</taxon>
        <taxon>Bacillota</taxon>
        <taxon>Bacilli</taxon>
        <taxon>Bacillales</taxon>
        <taxon>Bacillaceae</taxon>
        <taxon>Halolactibacillus</taxon>
    </lineage>
</organism>
<evidence type="ECO:0000313" key="5">
    <source>
        <dbReference type="Proteomes" id="UP000199139"/>
    </source>
</evidence>
<evidence type="ECO:0000259" key="1">
    <source>
        <dbReference type="Pfam" id="PF13175"/>
    </source>
</evidence>
<evidence type="ECO:0000313" key="4">
    <source>
        <dbReference type="EMBL" id="SFT04311.1"/>
    </source>
</evidence>
<gene>
    <name evidence="3" type="ORF">HMI01_25060</name>
    <name evidence="4" type="ORF">SAMN05421668_13223</name>
</gene>
<name>A0A1I6US83_9BACI</name>
<protein>
    <submittedName>
        <fullName evidence="4">Putative ATP-dependent endonuclease of the OLD family</fullName>
    </submittedName>
</protein>
<proteinExistence type="predicted"/>
<dbReference type="OrthoDB" id="308933at2"/>
<dbReference type="InterPro" id="IPR041685">
    <property type="entry name" value="AAA_GajA/Old/RecF-like"/>
</dbReference>
<dbReference type="PANTHER" id="PTHR43581">
    <property type="entry name" value="ATP/GTP PHOSPHATASE"/>
    <property type="match status" value="1"/>
</dbReference>
<dbReference type="Proteomes" id="UP000321773">
    <property type="component" value="Unassembled WGS sequence"/>
</dbReference>
<feature type="domain" description="Endonuclease GajA/Old nuclease/RecF-like AAA" evidence="1">
    <location>
        <begin position="1"/>
        <end position="323"/>
    </location>
</feature>
<dbReference type="EMBL" id="BJWJ01000037">
    <property type="protein sequence ID" value="GEM05518.1"/>
    <property type="molecule type" value="Genomic_DNA"/>
</dbReference>
<dbReference type="InterPro" id="IPR034139">
    <property type="entry name" value="TOPRIM_OLD"/>
</dbReference>
<dbReference type="SUPFAM" id="SSF52540">
    <property type="entry name" value="P-loop containing nucleoside triphosphate hydrolases"/>
    <property type="match status" value="1"/>
</dbReference>
<accession>A0A1I6US83</accession>
<dbReference type="CDD" id="cd01026">
    <property type="entry name" value="TOPRIM_OLD"/>
    <property type="match status" value="1"/>
</dbReference>
<reference evidence="4 5" key="1">
    <citation type="submission" date="2016-10" db="EMBL/GenBank/DDBJ databases">
        <authorList>
            <person name="de Groot N.N."/>
        </authorList>
    </citation>
    <scope>NUCLEOTIDE SEQUENCE [LARGE SCALE GENOMIC DNA]</scope>
    <source>
        <strain evidence="4 5">DSM 17074</strain>
    </source>
</reference>
<dbReference type="STRING" id="306541.SAMN05421668_13223"/>
<dbReference type="GO" id="GO:0004519">
    <property type="term" value="F:endonuclease activity"/>
    <property type="evidence" value="ECO:0007669"/>
    <property type="project" value="UniProtKB-KW"/>
</dbReference>
<dbReference type="Pfam" id="PF20469">
    <property type="entry name" value="OLD-like_TOPRIM"/>
    <property type="match status" value="1"/>
</dbReference>
<evidence type="ECO:0000313" key="3">
    <source>
        <dbReference type="EMBL" id="GEM05518.1"/>
    </source>
</evidence>
<sequence length="667" mass="76646">MYLHSLKLWNWRKFAEKDNNEAGIEVEFKEGLNILVGENDSGKTAIIDAIKMVLGTNSNDINWITEQDFYEGSTLLKIECVFRDMSEEEETFFYEWLTIQSQNSELRIVLEAEIYEDINKQKKIKRNVRAGTEGLEMVMDDSVRHLLAVTYLKPLRDATIEMGSGNRSRIAQIIKNLKEFSEDSLQKKEVVDSFTSAFDELKEVLNDPVLSKIGATIDEFFEGNNKKTPEIRNKEMSFQEILRKLELNIGEKGIGLGSSNLLFMAAELLLLSETEIGPKIALIEEIEAHIHPQAQLRVIKHFEKDVEETNIQYIFTSHSPILAASVSLENITFIYNGQAFPMKKGHTKLHNSDYDFLERFLDATKANLFFARGVIFVEGDAENLLLPAIADVINRPLYKYGVSIINVGSLAFKRYSSIFIRNNEGKKMNFPVSIITDLDLKPIEFFKGEICYFKINSEHNQQIAELYEAQEVSLELEQNIYIQISNLISKSKTLYGKGVEEKYYGQRKKDKFKEISDKIIEIVQPIDSFFEEKKDKERKKVEDKFYHNVERTKVFISQPWTLEHSIASSDLMEDFEDILLETHYSETVNRESVKDKWKSEDTEGERAVSVYSFLLDKKISKAIVAQKYANYLLHNKEAVSKTILEDASLKHLVNAIKHVTGGENSGV</sequence>
<keyword evidence="4" id="KW-0255">Endonuclease</keyword>
<dbReference type="PANTHER" id="PTHR43581:SF4">
    <property type="entry name" value="ATP_GTP PHOSPHATASE"/>
    <property type="match status" value="1"/>
</dbReference>
<dbReference type="Proteomes" id="UP000199139">
    <property type="component" value="Unassembled WGS sequence"/>
</dbReference>
<dbReference type="InterPro" id="IPR027417">
    <property type="entry name" value="P-loop_NTPase"/>
</dbReference>
<keyword evidence="4" id="KW-0540">Nuclease</keyword>
<evidence type="ECO:0000259" key="2">
    <source>
        <dbReference type="Pfam" id="PF20469"/>
    </source>
</evidence>
<keyword evidence="6" id="KW-1185">Reference proteome</keyword>
<dbReference type="EMBL" id="FPAI01000032">
    <property type="protein sequence ID" value="SFT04311.1"/>
    <property type="molecule type" value="Genomic_DNA"/>
</dbReference>
<feature type="domain" description="OLD protein-like TOPRIM" evidence="2">
    <location>
        <begin position="369"/>
        <end position="439"/>
    </location>
</feature>
<evidence type="ECO:0000313" key="6">
    <source>
        <dbReference type="Proteomes" id="UP000321773"/>
    </source>
</evidence>
<dbReference type="InterPro" id="IPR051396">
    <property type="entry name" value="Bact_Antivir_Def_Nuclease"/>
</dbReference>
<dbReference type="Pfam" id="PF13175">
    <property type="entry name" value="AAA_15"/>
    <property type="match status" value="1"/>
</dbReference>